<gene>
    <name evidence="8" type="ORF">MPH_13591</name>
</gene>
<sequence length="727" mass="83357">MASKDVSLAIPTPTTAPTGVLPSTNPAGDGGGRGLERQDWEKFPWSRYPGYLVSGEVKRTGWTWSHGYDIKHETTGKRRWVCWHCVEDGSPPADYMDSGTENHGKHLAKEHGIPDPAGKHNIKKRAVVSVAQQLQLSAKKPEEQAILNRLIRSFNPAHFQELLMDWIAHDNIPFRKVESEQFCCLLEYTNPQLLGEFNRHKGVVNEVLHGAPCLIHLSFDGWSSRNRLSLLGLNVHFLSSSGKVRQFLIGLPELEGRHTGVNLAEEVARVIAEWNIGFKIGYFITDNADNNDACLEASAKEHGFDVKRRRLRCCGHIINLVVRQILFGKDADAFEDDCEQPQELMEEHKLWRSREPLGKLHNIAHWISRPPLLSKKFHNYQELHGAAATYDVVLDNATRWNSTDAMMERALMEPCRKAIDAILLDEIREWNDYERRRLKDGTQKGVKLKKKPTILDDYLTTDDWAVLTAYHTILRPFHEVTRRLEGNPINGEMGALWEVLPVMEFLLEHLEAIKRDVMSFPDNKHFRIGVNLGWTKLDEYYRLLDDSPVYTASIALHPAFGWEWIESKWSGRQEWIEAAKQSVRRLWEEEYKHLPVNTSRSGDEPPPRKRRKGTPTEFDAWLEATRVRTATTAIAVDEYTSWQNEPLNPVDYDNPPLQYWAARLTRFPRLARMALDIFSIPAMSSECERVFSLAGKMVTPQRSRLEANTIAVAQMMRSWIATGLVQR</sequence>
<keyword evidence="5" id="KW-0539">Nucleus</keyword>
<dbReference type="AlphaFoldDB" id="K2RY47"/>
<feature type="region of interest" description="Disordered" evidence="6">
    <location>
        <begin position="596"/>
        <end position="615"/>
    </location>
</feature>
<evidence type="ECO:0000313" key="9">
    <source>
        <dbReference type="Proteomes" id="UP000007129"/>
    </source>
</evidence>
<evidence type="ECO:0000256" key="6">
    <source>
        <dbReference type="SAM" id="MobiDB-lite"/>
    </source>
</evidence>
<dbReference type="PANTHER" id="PTHR46481:SF10">
    <property type="entry name" value="ZINC FINGER BED DOMAIN-CONTAINING PROTEIN 39"/>
    <property type="match status" value="1"/>
</dbReference>
<organism evidence="8 9">
    <name type="scientific">Macrophomina phaseolina (strain MS6)</name>
    <name type="common">Charcoal rot fungus</name>
    <dbReference type="NCBI Taxonomy" id="1126212"/>
    <lineage>
        <taxon>Eukaryota</taxon>
        <taxon>Fungi</taxon>
        <taxon>Dikarya</taxon>
        <taxon>Ascomycota</taxon>
        <taxon>Pezizomycotina</taxon>
        <taxon>Dothideomycetes</taxon>
        <taxon>Dothideomycetes incertae sedis</taxon>
        <taxon>Botryosphaeriales</taxon>
        <taxon>Botryosphaeriaceae</taxon>
        <taxon>Macrophomina</taxon>
    </lineage>
</organism>
<proteinExistence type="predicted"/>
<evidence type="ECO:0000256" key="4">
    <source>
        <dbReference type="ARBA" id="ARBA00022833"/>
    </source>
</evidence>
<evidence type="ECO:0000256" key="2">
    <source>
        <dbReference type="ARBA" id="ARBA00022723"/>
    </source>
</evidence>
<dbReference type="Pfam" id="PF05699">
    <property type="entry name" value="Dimer_Tnp_hAT"/>
    <property type="match status" value="1"/>
</dbReference>
<evidence type="ECO:0000256" key="3">
    <source>
        <dbReference type="ARBA" id="ARBA00022771"/>
    </source>
</evidence>
<feature type="compositionally biased region" description="Polar residues" evidence="6">
    <location>
        <begin position="12"/>
        <end position="26"/>
    </location>
</feature>
<dbReference type="HOGENOM" id="CLU_009123_10_0_1"/>
<comment type="caution">
    <text evidence="8">The sequence shown here is derived from an EMBL/GenBank/DDBJ whole genome shotgun (WGS) entry which is preliminary data.</text>
</comment>
<dbReference type="Proteomes" id="UP000007129">
    <property type="component" value="Unassembled WGS sequence"/>
</dbReference>
<accession>K2RY47</accession>
<keyword evidence="4" id="KW-0862">Zinc</keyword>
<dbReference type="InParanoid" id="K2RY47"/>
<keyword evidence="2" id="KW-0479">Metal-binding</keyword>
<dbReference type="InterPro" id="IPR008906">
    <property type="entry name" value="HATC_C_dom"/>
</dbReference>
<reference evidence="8 9" key="1">
    <citation type="journal article" date="2012" name="BMC Genomics">
        <title>Tools to kill: Genome of one of the most destructive plant pathogenic fungi Macrophomina phaseolina.</title>
        <authorList>
            <person name="Islam M.S."/>
            <person name="Haque M.S."/>
            <person name="Islam M.M."/>
            <person name="Emdad E.M."/>
            <person name="Halim A."/>
            <person name="Hossen Q.M.M."/>
            <person name="Hossain M.Z."/>
            <person name="Ahmed B."/>
            <person name="Rahim S."/>
            <person name="Rahman M.S."/>
            <person name="Alam M.M."/>
            <person name="Hou S."/>
            <person name="Wan X."/>
            <person name="Saito J.A."/>
            <person name="Alam M."/>
        </authorList>
    </citation>
    <scope>NUCLEOTIDE SEQUENCE [LARGE SCALE GENOMIC DNA]</scope>
    <source>
        <strain evidence="8 9">MS6</strain>
    </source>
</reference>
<comment type="subcellular location">
    <subcellularLocation>
        <location evidence="1">Nucleus</location>
    </subcellularLocation>
</comment>
<dbReference type="GO" id="GO:0005634">
    <property type="term" value="C:nucleus"/>
    <property type="evidence" value="ECO:0007669"/>
    <property type="project" value="UniProtKB-SubCell"/>
</dbReference>
<dbReference type="VEuPathDB" id="FungiDB:MPH_13591"/>
<dbReference type="eggNOG" id="KOG1121">
    <property type="taxonomic scope" value="Eukaryota"/>
</dbReference>
<evidence type="ECO:0000256" key="1">
    <source>
        <dbReference type="ARBA" id="ARBA00004123"/>
    </source>
</evidence>
<evidence type="ECO:0000313" key="8">
    <source>
        <dbReference type="EMBL" id="EKG09385.1"/>
    </source>
</evidence>
<dbReference type="GO" id="GO:0046983">
    <property type="term" value="F:protein dimerization activity"/>
    <property type="evidence" value="ECO:0007669"/>
    <property type="project" value="InterPro"/>
</dbReference>
<dbReference type="OrthoDB" id="5141571at2759"/>
<dbReference type="InterPro" id="IPR012337">
    <property type="entry name" value="RNaseH-like_sf"/>
</dbReference>
<dbReference type="SUPFAM" id="SSF53098">
    <property type="entry name" value="Ribonuclease H-like"/>
    <property type="match status" value="1"/>
</dbReference>
<dbReference type="InterPro" id="IPR052035">
    <property type="entry name" value="ZnF_BED_domain_contain"/>
</dbReference>
<name>K2RY47_MACPH</name>
<dbReference type="PANTHER" id="PTHR46481">
    <property type="entry name" value="ZINC FINGER BED DOMAIN-CONTAINING PROTEIN 4"/>
    <property type="match status" value="1"/>
</dbReference>
<keyword evidence="3" id="KW-0863">Zinc-finger</keyword>
<feature type="domain" description="HAT C-terminal dimerisation" evidence="7">
    <location>
        <begin position="638"/>
        <end position="720"/>
    </location>
</feature>
<evidence type="ECO:0000259" key="7">
    <source>
        <dbReference type="Pfam" id="PF05699"/>
    </source>
</evidence>
<dbReference type="EMBL" id="AHHD01000699">
    <property type="protein sequence ID" value="EKG09385.1"/>
    <property type="molecule type" value="Genomic_DNA"/>
</dbReference>
<evidence type="ECO:0000256" key="5">
    <source>
        <dbReference type="ARBA" id="ARBA00023242"/>
    </source>
</evidence>
<dbReference type="GO" id="GO:0008270">
    <property type="term" value="F:zinc ion binding"/>
    <property type="evidence" value="ECO:0007669"/>
    <property type="project" value="UniProtKB-KW"/>
</dbReference>
<protein>
    <submittedName>
        <fullName evidence="8">HAT domain-containing protein</fullName>
    </submittedName>
</protein>
<feature type="region of interest" description="Disordered" evidence="6">
    <location>
        <begin position="1"/>
        <end position="37"/>
    </location>
</feature>